<dbReference type="EMBL" id="CAJNOB010000001">
    <property type="protein sequence ID" value="CAF0689399.1"/>
    <property type="molecule type" value="Genomic_DNA"/>
</dbReference>
<evidence type="ECO:0000313" key="3">
    <source>
        <dbReference type="Proteomes" id="UP000663859"/>
    </source>
</evidence>
<sequence>MTLCLSFHTGRSNLVSPRSDGPPKPNLKELLFSYRNCSLPIKARSNDLPPALSKTEKLSGQRYPQTRMVFSGVSLEPLLGPHTTLPLLGRMVSDAGLEQG</sequence>
<keyword evidence="3" id="KW-1185">Reference proteome</keyword>
<evidence type="ECO:0000256" key="1">
    <source>
        <dbReference type="SAM" id="MobiDB-lite"/>
    </source>
</evidence>
<proteinExistence type="predicted"/>
<accession>A0A8J2FRA4</accession>
<reference evidence="2" key="1">
    <citation type="submission" date="2021-02" db="EMBL/GenBank/DDBJ databases">
        <authorList>
            <person name="Cremers G."/>
            <person name="Picone N."/>
        </authorList>
    </citation>
    <scope>NUCLEOTIDE SEQUENCE</scope>
    <source>
        <strain evidence="2">PQ17</strain>
    </source>
</reference>
<protein>
    <submittedName>
        <fullName evidence="2">Uncharacterized protein</fullName>
    </submittedName>
</protein>
<evidence type="ECO:0000313" key="2">
    <source>
        <dbReference type="EMBL" id="CAF0689399.1"/>
    </source>
</evidence>
<comment type="caution">
    <text evidence="2">The sequence shown here is derived from an EMBL/GenBank/DDBJ whole genome shotgun (WGS) entry which is preliminary data.</text>
</comment>
<dbReference type="Proteomes" id="UP000663859">
    <property type="component" value="Unassembled WGS sequence"/>
</dbReference>
<name>A0A8J2FRA4_9BACT</name>
<dbReference type="AlphaFoldDB" id="A0A8J2FRA4"/>
<feature type="region of interest" description="Disordered" evidence="1">
    <location>
        <begin position="1"/>
        <end position="23"/>
    </location>
</feature>
<gene>
    <name evidence="2" type="ORF">MPNT_10209</name>
</gene>
<organism evidence="2 3">
    <name type="scientific">Candidatus Methylacidithermus pantelleriae</name>
    <dbReference type="NCBI Taxonomy" id="2744239"/>
    <lineage>
        <taxon>Bacteria</taxon>
        <taxon>Pseudomonadati</taxon>
        <taxon>Verrucomicrobiota</taxon>
        <taxon>Methylacidiphilae</taxon>
        <taxon>Methylacidiphilales</taxon>
        <taxon>Methylacidiphilaceae</taxon>
        <taxon>Candidatus Methylacidithermus</taxon>
    </lineage>
</organism>